<keyword evidence="1" id="KW-0812">Transmembrane</keyword>
<dbReference type="RefSeq" id="WP_073593647.1">
    <property type="nucleotide sequence ID" value="NZ_MRCE01000010.1"/>
</dbReference>
<dbReference type="PANTHER" id="PTHR35797">
    <property type="entry name" value="PROTEASE-RELATED"/>
    <property type="match status" value="1"/>
</dbReference>
<feature type="domain" description="CAAX prenyl protease 2/Lysostaphin resistance protein A-like" evidence="2">
    <location>
        <begin position="139"/>
        <end position="241"/>
    </location>
</feature>
<feature type="transmembrane region" description="Helical" evidence="1">
    <location>
        <begin position="131"/>
        <end position="152"/>
    </location>
</feature>
<feature type="transmembrane region" description="Helical" evidence="1">
    <location>
        <begin position="256"/>
        <end position="279"/>
    </location>
</feature>
<dbReference type="GO" id="GO:0080120">
    <property type="term" value="P:CAAX-box protein maturation"/>
    <property type="evidence" value="ECO:0007669"/>
    <property type="project" value="UniProtKB-ARBA"/>
</dbReference>
<evidence type="ECO:0000259" key="2">
    <source>
        <dbReference type="Pfam" id="PF02517"/>
    </source>
</evidence>
<accession>A0A1U7IKR1</accession>
<keyword evidence="1" id="KW-0472">Membrane</keyword>
<organism evidence="3 4">
    <name type="scientific">[Phormidium ambiguum] IAM M-71</name>
    <dbReference type="NCBI Taxonomy" id="454136"/>
    <lineage>
        <taxon>Bacteria</taxon>
        <taxon>Bacillati</taxon>
        <taxon>Cyanobacteriota</taxon>
        <taxon>Cyanophyceae</taxon>
        <taxon>Oscillatoriophycideae</taxon>
        <taxon>Aerosakkonematales</taxon>
        <taxon>Aerosakkonemataceae</taxon>
        <taxon>Floridanema</taxon>
    </lineage>
</organism>
<dbReference type="InterPro" id="IPR042150">
    <property type="entry name" value="MmRce1-like"/>
</dbReference>
<feature type="transmembrane region" description="Helical" evidence="1">
    <location>
        <begin position="228"/>
        <end position="250"/>
    </location>
</feature>
<feature type="transmembrane region" description="Helical" evidence="1">
    <location>
        <begin position="78"/>
        <end position="102"/>
    </location>
</feature>
<comment type="caution">
    <text evidence="3">The sequence shown here is derived from an EMBL/GenBank/DDBJ whole genome shotgun (WGS) entry which is preliminary data.</text>
</comment>
<evidence type="ECO:0000256" key="1">
    <source>
        <dbReference type="SAM" id="Phobius"/>
    </source>
</evidence>
<dbReference type="PANTHER" id="PTHR35797:SF1">
    <property type="entry name" value="PROTEASE"/>
    <property type="match status" value="1"/>
</dbReference>
<dbReference type="Pfam" id="PF02517">
    <property type="entry name" value="Rce1-like"/>
    <property type="match status" value="1"/>
</dbReference>
<gene>
    <name evidence="3" type="ORF">NIES2119_11650</name>
</gene>
<dbReference type="GO" id="GO:0004175">
    <property type="term" value="F:endopeptidase activity"/>
    <property type="evidence" value="ECO:0007669"/>
    <property type="project" value="UniProtKB-ARBA"/>
</dbReference>
<reference evidence="3 4" key="1">
    <citation type="submission" date="2016-11" db="EMBL/GenBank/DDBJ databases">
        <title>Draft Genome Sequences of Nine Cyanobacterial Strains from Diverse Habitats.</title>
        <authorList>
            <person name="Zhu T."/>
            <person name="Hou S."/>
            <person name="Lu X."/>
            <person name="Hess W.R."/>
        </authorList>
    </citation>
    <scope>NUCLEOTIDE SEQUENCE [LARGE SCALE GENOMIC DNA]</scope>
    <source>
        <strain evidence="3 4">IAM M-71</strain>
    </source>
</reference>
<dbReference type="EMBL" id="MRCE01000010">
    <property type="protein sequence ID" value="OKH37807.1"/>
    <property type="molecule type" value="Genomic_DNA"/>
</dbReference>
<dbReference type="Proteomes" id="UP000185860">
    <property type="component" value="Unassembled WGS sequence"/>
</dbReference>
<feature type="transmembrane region" description="Helical" evidence="1">
    <location>
        <begin position="37"/>
        <end position="57"/>
    </location>
</feature>
<protein>
    <recommendedName>
        <fullName evidence="2">CAAX prenyl protease 2/Lysostaphin resistance protein A-like domain-containing protein</fullName>
    </recommendedName>
</protein>
<keyword evidence="1" id="KW-1133">Transmembrane helix</keyword>
<name>A0A1U7IKR1_9CYAN</name>
<evidence type="ECO:0000313" key="4">
    <source>
        <dbReference type="Proteomes" id="UP000185860"/>
    </source>
</evidence>
<feature type="transmembrane region" description="Helical" evidence="1">
    <location>
        <begin position="200"/>
        <end position="221"/>
    </location>
</feature>
<evidence type="ECO:0000313" key="3">
    <source>
        <dbReference type="EMBL" id="OKH37807.1"/>
    </source>
</evidence>
<dbReference type="InterPro" id="IPR003675">
    <property type="entry name" value="Rce1/LyrA-like_dom"/>
</dbReference>
<feature type="transmembrane region" description="Helical" evidence="1">
    <location>
        <begin position="172"/>
        <end position="194"/>
    </location>
</feature>
<feature type="transmembrane region" description="Helical" evidence="1">
    <location>
        <begin position="7"/>
        <end position="25"/>
    </location>
</feature>
<proteinExistence type="predicted"/>
<sequence>MNLKTKGILAYLAIAFIPAWLYWTMVWLTGISGTDPIFQAAVLPGAFAPALACYIVRKWVTKEGFADAGLQLKLKKNWSYYLFAWLLPLAVTAIIIILASVFNLGQPDFTLQNFFSSLNLTDGKPETSENILFFLLPTLLIQAIVLATPIVWGEEFGWRSYLQIRLLADRPLLAAIATGIIWGIWHYPLIFMGYERYDNQILGLLIFTIFTILLSIIFGWLRLKTGSVWAASVGHGATNAIGGSLTLMLFSGSKNWMWVGYNGILAWIPLGIVCAWLIFTGKLQKNQSNQLSSN</sequence>
<dbReference type="AlphaFoldDB" id="A0A1U7IKR1"/>
<dbReference type="STRING" id="454136.NIES2119_11650"/>
<dbReference type="OrthoDB" id="3693644at2"/>